<name>A0A1Q5UFP5_9EURO</name>
<organism evidence="1 2">
    <name type="scientific">Penicillium subrubescens</name>
    <dbReference type="NCBI Taxonomy" id="1316194"/>
    <lineage>
        <taxon>Eukaryota</taxon>
        <taxon>Fungi</taxon>
        <taxon>Dikarya</taxon>
        <taxon>Ascomycota</taxon>
        <taxon>Pezizomycotina</taxon>
        <taxon>Eurotiomycetes</taxon>
        <taxon>Eurotiomycetidae</taxon>
        <taxon>Eurotiales</taxon>
        <taxon>Aspergillaceae</taxon>
        <taxon>Penicillium</taxon>
    </lineage>
</organism>
<proteinExistence type="predicted"/>
<gene>
    <name evidence="1" type="ORF">PENSUB_3318</name>
</gene>
<dbReference type="PANTHER" id="PTHR47785">
    <property type="entry name" value="ZN(II)2CYS6 TRANSCRIPTION FACTOR (EUROFUNG)-RELATED-RELATED"/>
    <property type="match status" value="1"/>
</dbReference>
<sequence>MALSSSGVLDPLASAEYRFDPASLVIIQRLDQLELLIQQQKEAEPAKPPPVDQHALVTRRRASSGVAVANGDTTSLIGSPLYYSSDLSRLTIETILSWNVFEGKYDSNTDLKALVTSTTLSGEPFLANSDPRLERLDLDIDVCTRLFHTFLEQVHIANPILDVPLVTNYLYQATASLPPILSLASPEMDDDVLKFVLRGHLLDCYEWIYFPYMLEAIAHQTRDPLTDEFVIKGLQMSAERIHKNRKGFKHRHHGVWLMLRSCTRSALILLAASRCGATEELLPLGWKDAVMGAVEMLEYWRDEAEDARDRLRILTELVAT</sequence>
<dbReference type="EMBL" id="MNBE01000293">
    <property type="protein sequence ID" value="OKP11296.1"/>
    <property type="molecule type" value="Genomic_DNA"/>
</dbReference>
<dbReference type="PANTHER" id="PTHR47785:SF7">
    <property type="entry name" value="ZN(II)2CYS6 TRANSCRIPTION FACTOR (EUROFUNG)"/>
    <property type="match status" value="1"/>
</dbReference>
<evidence type="ECO:0008006" key="3">
    <source>
        <dbReference type="Google" id="ProtNLM"/>
    </source>
</evidence>
<reference evidence="1 2" key="1">
    <citation type="submission" date="2016-10" db="EMBL/GenBank/DDBJ databases">
        <title>Genome sequence of the ascomycete fungus Penicillium subrubescens.</title>
        <authorList>
            <person name="De Vries R.P."/>
            <person name="Peng M."/>
            <person name="Dilokpimol A."/>
            <person name="Hilden K."/>
            <person name="Makela M.R."/>
            <person name="Grigoriev I."/>
            <person name="Riley R."/>
            <person name="Granchi Z."/>
        </authorList>
    </citation>
    <scope>NUCLEOTIDE SEQUENCE [LARGE SCALE GENOMIC DNA]</scope>
    <source>
        <strain evidence="1 2">CBS 132785</strain>
    </source>
</reference>
<comment type="caution">
    <text evidence="1">The sequence shown here is derived from an EMBL/GenBank/DDBJ whole genome shotgun (WGS) entry which is preliminary data.</text>
</comment>
<protein>
    <recommendedName>
        <fullName evidence="3">Transcription factor domain-containing protein</fullName>
    </recommendedName>
</protein>
<dbReference type="Proteomes" id="UP000186955">
    <property type="component" value="Unassembled WGS sequence"/>
</dbReference>
<dbReference type="InterPro" id="IPR053181">
    <property type="entry name" value="EcdB-like_regulator"/>
</dbReference>
<dbReference type="CDD" id="cd12148">
    <property type="entry name" value="fungal_TF_MHR"/>
    <property type="match status" value="1"/>
</dbReference>
<dbReference type="AlphaFoldDB" id="A0A1Q5UFP5"/>
<evidence type="ECO:0000313" key="1">
    <source>
        <dbReference type="EMBL" id="OKP11296.1"/>
    </source>
</evidence>
<evidence type="ECO:0000313" key="2">
    <source>
        <dbReference type="Proteomes" id="UP000186955"/>
    </source>
</evidence>
<dbReference type="STRING" id="1316194.A0A1Q5UFP5"/>
<accession>A0A1Q5UFP5</accession>
<keyword evidence="2" id="KW-1185">Reference proteome</keyword>